<dbReference type="InterPro" id="IPR010985">
    <property type="entry name" value="Ribbon_hlx_hlx"/>
</dbReference>
<dbReference type="SUPFAM" id="SSF47598">
    <property type="entry name" value="Ribbon-helix-helix"/>
    <property type="match status" value="1"/>
</dbReference>
<sequence length="79" mass="9115">MVAERGTSTKNMMLRLDPELAERLQTVAEVEGRTIADVVREAIGALVEQRRGDERFRRLLQENLARHERALRLLQDDDS</sequence>
<name>A0ABT0ZSU7_9PSEU</name>
<dbReference type="InterPro" id="IPR002145">
    <property type="entry name" value="CopG"/>
</dbReference>
<comment type="caution">
    <text evidence="2">The sequence shown here is derived from an EMBL/GenBank/DDBJ whole genome shotgun (WGS) entry which is preliminary data.</text>
</comment>
<feature type="domain" description="Ribbon-helix-helix protein CopG" evidence="1">
    <location>
        <begin position="14"/>
        <end position="49"/>
    </location>
</feature>
<dbReference type="Pfam" id="PF01402">
    <property type="entry name" value="RHH_1"/>
    <property type="match status" value="1"/>
</dbReference>
<evidence type="ECO:0000313" key="2">
    <source>
        <dbReference type="EMBL" id="MCO1653794.1"/>
    </source>
</evidence>
<organism evidence="2 3">
    <name type="scientific">Pseudonocardia humida</name>
    <dbReference type="NCBI Taxonomy" id="2800819"/>
    <lineage>
        <taxon>Bacteria</taxon>
        <taxon>Bacillati</taxon>
        <taxon>Actinomycetota</taxon>
        <taxon>Actinomycetes</taxon>
        <taxon>Pseudonocardiales</taxon>
        <taxon>Pseudonocardiaceae</taxon>
        <taxon>Pseudonocardia</taxon>
    </lineage>
</organism>
<reference evidence="2" key="1">
    <citation type="submission" date="2021-04" db="EMBL/GenBank/DDBJ databases">
        <title>Pseudonocardia sp. nov., isolated from sandy soil of mangrove forest.</title>
        <authorList>
            <person name="Zan Z."/>
            <person name="Huang R."/>
            <person name="Liu W."/>
        </authorList>
    </citation>
    <scope>NUCLEOTIDE SEQUENCE</scope>
    <source>
        <strain evidence="2">S2-4</strain>
    </source>
</reference>
<evidence type="ECO:0000313" key="3">
    <source>
        <dbReference type="Proteomes" id="UP001165283"/>
    </source>
</evidence>
<evidence type="ECO:0000259" key="1">
    <source>
        <dbReference type="Pfam" id="PF01402"/>
    </source>
</evidence>
<proteinExistence type="predicted"/>
<keyword evidence="3" id="KW-1185">Reference proteome</keyword>
<dbReference type="EMBL" id="JAGSOV010000006">
    <property type="protein sequence ID" value="MCO1653794.1"/>
    <property type="molecule type" value="Genomic_DNA"/>
</dbReference>
<dbReference type="RefSeq" id="WP_252435387.1">
    <property type="nucleotide sequence ID" value="NZ_JAGSOV010000006.1"/>
</dbReference>
<protein>
    <submittedName>
        <fullName evidence="2">Ribbon-helix-helix protein, CopG family</fullName>
    </submittedName>
</protein>
<gene>
    <name evidence="2" type="ORF">KDL28_01865</name>
</gene>
<dbReference type="Proteomes" id="UP001165283">
    <property type="component" value="Unassembled WGS sequence"/>
</dbReference>
<accession>A0ABT0ZSU7</accession>